<evidence type="ECO:0000256" key="1">
    <source>
        <dbReference type="ARBA" id="ARBA00006192"/>
    </source>
</evidence>
<evidence type="ECO:0000256" key="6">
    <source>
        <dbReference type="SAM" id="MobiDB-lite"/>
    </source>
</evidence>
<protein>
    <recommendedName>
        <fullName evidence="9">Pentatricopeptide repeat protein</fullName>
    </recommendedName>
</protein>
<dbReference type="EMBL" id="JAVHNQ010000002">
    <property type="protein sequence ID" value="KAK6354866.1"/>
    <property type="molecule type" value="Genomic_DNA"/>
</dbReference>
<reference evidence="7 8" key="1">
    <citation type="submission" date="2019-10" db="EMBL/GenBank/DDBJ databases">
        <authorList>
            <person name="Palmer J.M."/>
        </authorList>
    </citation>
    <scope>NUCLEOTIDE SEQUENCE [LARGE SCALE GENOMIC DNA]</scope>
    <source>
        <strain evidence="7 8">TWF696</strain>
    </source>
</reference>
<accession>A0AAV9V4T5</accession>
<dbReference type="Gene3D" id="1.25.40.10">
    <property type="entry name" value="Tetratricopeptide repeat domain"/>
    <property type="match status" value="2"/>
</dbReference>
<dbReference type="Proteomes" id="UP001375240">
    <property type="component" value="Unassembled WGS sequence"/>
</dbReference>
<dbReference type="PANTHER" id="PTHR47936:SF1">
    <property type="entry name" value="PENTATRICOPEPTIDE REPEAT-CONTAINING PROTEIN GUN1, CHLOROPLASTIC"/>
    <property type="match status" value="1"/>
</dbReference>
<evidence type="ECO:0000313" key="8">
    <source>
        <dbReference type="Proteomes" id="UP001375240"/>
    </source>
</evidence>
<evidence type="ECO:0000256" key="3">
    <source>
        <dbReference type="ARBA" id="ARBA00044493"/>
    </source>
</evidence>
<dbReference type="PROSITE" id="PS51375">
    <property type="entry name" value="PPR"/>
    <property type="match status" value="1"/>
</dbReference>
<evidence type="ECO:0008006" key="9">
    <source>
        <dbReference type="Google" id="ProtNLM"/>
    </source>
</evidence>
<comment type="caution">
    <text evidence="7">The sequence shown here is derived from an EMBL/GenBank/DDBJ whole genome shotgun (WGS) entry which is preliminary data.</text>
</comment>
<name>A0AAV9V4T5_9PEZI</name>
<dbReference type="PANTHER" id="PTHR47936">
    <property type="entry name" value="PPR_LONG DOMAIN-CONTAINING PROTEIN"/>
    <property type="match status" value="1"/>
</dbReference>
<sequence length="804" mass="88974">MHCPRCLVRAYGAVLASHGYPSPSAIGTLIARRNITSGRRATGTIRRPAHVFASPPSTAVDKRGRPLTRGGLKSADERKYTAAIRERSNVDDDGGGRGSKRTGIMGARGARGTSVGGLMEKRKVDAAKVAAAVQKALDGSNEDHEGAVEMLKDMTSRGRTDLIVAWNHVIEWKLKRGNINMALKLYNEMKKRGTKPDSYTYLRILNGLADNAATTPSALGRALTVYYSMTAPSSPVKPTIIHTNAALKVCAQAKDVDAMWDIAERIPDKGRGQADALTYTTLLNGIRNSIDGSPDKSITEGRELWENILLKWQEGTLQMDEGLGCAMSRLLLRSVKPEDWDDVLSLCQDVFGVPRLLPRMGSKARKLLPVRTPAGAEKPQGPEELAKTAEQTEEMTVELKDSITAAIKSVHAQKVTGATPLDEAAAEEEDEPEESLSLVTGSLDDTTALITEQIPAQKAVINNNGLSLLLEACLSLRAYDTANNYWELVTDSYGVKPDRDNYHNRMRVLSMQSDSAGCLALAEDMVANGIELNQNLFFIALNGCRRAKKTAGFNDALRLLDLMKRQAVDVTSKVVVAFIRAATVTEDTDVMKRAWAKLGPGLFNIHKLIDPTGKSVEKIERDLECCQELVSLSDAILSRMYQTKLTLDEKDFADQVNASRQKIHKYINGYFSQQRAEGTRGGAYTDQIRSHRERKQIERQGKKPLSVEPSRGRWTKFGSEEMQREVVSVARMKKFMGDSPGEVSLKGVQRRPAKRNQLAEALKVQERAPRSKRFMENRETDYTAHYRPGREKKRMAKERKYADA</sequence>
<feature type="region of interest" description="Disordered" evidence="6">
    <location>
        <begin position="55"/>
        <end position="113"/>
    </location>
</feature>
<comment type="function">
    <text evidence="3">Regulates mitochondrial small subunit maturation by controlling 15S rRNA 5'-end processing. Localizes to the 5' precursor of the 15S rRNA in a position that is subsequently occupied by mS47 in the mature yeast mtSSU. Uses structure and sequence-specific RNA recognition, binding to a single-stranded region of the precursor and specifically recognizing bases -6 to -1. The exchange of Ccm1 for mS47 is coupled to the irreversible removal of precursor rRNA that is accompanied by conformational changes of the mitoribosomal proteins uS5m and mS26. These conformational changes signal completion of 5'-end rRNA processing through protection of the mature 5'-end of the 15S rRNA and stabilization of mS47. The removal of the 5' precursor together with the dissociation of Ccm1 may be catalyzed by the 5'-3' exoribonuclease Pet127. Involved in the specific removal of group I introns in mitochondrial encoded transcripts.</text>
</comment>
<dbReference type="AlphaFoldDB" id="A0AAV9V4T5"/>
<feature type="repeat" description="PPR" evidence="5">
    <location>
        <begin position="162"/>
        <end position="196"/>
    </location>
</feature>
<keyword evidence="2" id="KW-0677">Repeat</keyword>
<feature type="compositionally biased region" description="Basic and acidic residues" evidence="6">
    <location>
        <begin position="765"/>
        <end position="784"/>
    </location>
</feature>
<comment type="similarity">
    <text evidence="1">Belongs to the CCM1 family.</text>
</comment>
<dbReference type="InterPro" id="IPR002885">
    <property type="entry name" value="PPR_rpt"/>
</dbReference>
<dbReference type="NCBIfam" id="TIGR00756">
    <property type="entry name" value="PPR"/>
    <property type="match status" value="1"/>
</dbReference>
<evidence type="ECO:0000256" key="5">
    <source>
        <dbReference type="PROSITE-ProRule" id="PRU00708"/>
    </source>
</evidence>
<keyword evidence="8" id="KW-1185">Reference proteome</keyword>
<dbReference type="InterPro" id="IPR011990">
    <property type="entry name" value="TPR-like_helical_dom_sf"/>
</dbReference>
<gene>
    <name evidence="7" type="ORF">TWF696_003997</name>
</gene>
<feature type="region of interest" description="Disordered" evidence="6">
    <location>
        <begin position="765"/>
        <end position="804"/>
    </location>
</feature>
<dbReference type="Pfam" id="PF13041">
    <property type="entry name" value="PPR_2"/>
    <property type="match status" value="1"/>
</dbReference>
<evidence type="ECO:0000313" key="7">
    <source>
        <dbReference type="EMBL" id="KAK6354866.1"/>
    </source>
</evidence>
<evidence type="ECO:0000256" key="2">
    <source>
        <dbReference type="ARBA" id="ARBA00022737"/>
    </source>
</evidence>
<proteinExistence type="inferred from homology"/>
<evidence type="ECO:0000256" key="4">
    <source>
        <dbReference type="ARBA" id="ARBA00044511"/>
    </source>
</evidence>
<organism evidence="7 8">
    <name type="scientific">Orbilia brochopaga</name>
    <dbReference type="NCBI Taxonomy" id="3140254"/>
    <lineage>
        <taxon>Eukaryota</taxon>
        <taxon>Fungi</taxon>
        <taxon>Dikarya</taxon>
        <taxon>Ascomycota</taxon>
        <taxon>Pezizomycotina</taxon>
        <taxon>Orbiliomycetes</taxon>
        <taxon>Orbiliales</taxon>
        <taxon>Orbiliaceae</taxon>
        <taxon>Orbilia</taxon>
    </lineage>
</organism>
<comment type="subunit">
    <text evidence="4">Binds to mitochondrial small subunit 15S rRNA.</text>
</comment>
<feature type="compositionally biased region" description="Basic and acidic residues" evidence="6">
    <location>
        <begin position="74"/>
        <end position="90"/>
    </location>
</feature>